<dbReference type="InterPro" id="IPR006127">
    <property type="entry name" value="ZnuA-like"/>
</dbReference>
<dbReference type="SUPFAM" id="SSF53807">
    <property type="entry name" value="Helical backbone' metal receptor"/>
    <property type="match status" value="1"/>
</dbReference>
<evidence type="ECO:0000256" key="6">
    <source>
        <dbReference type="SAM" id="SignalP"/>
    </source>
</evidence>
<evidence type="ECO:0000256" key="4">
    <source>
        <dbReference type="RuleBase" id="RU003512"/>
    </source>
</evidence>
<gene>
    <name evidence="7" type="ORF">Bccel_4736</name>
</gene>
<dbReference type="GO" id="GO:0046872">
    <property type="term" value="F:metal ion binding"/>
    <property type="evidence" value="ECO:0007669"/>
    <property type="project" value="InterPro"/>
</dbReference>
<keyword evidence="3 6" id="KW-0732">Signal</keyword>
<dbReference type="STRING" id="398512.Bccel_4736"/>
<comment type="similarity">
    <text evidence="1 4">Belongs to the bacterial solute-binding protein 9 family.</text>
</comment>
<dbReference type="PROSITE" id="PS51257">
    <property type="entry name" value="PROKAR_LIPOPROTEIN"/>
    <property type="match status" value="1"/>
</dbReference>
<dbReference type="Pfam" id="PF01297">
    <property type="entry name" value="ZnuA"/>
    <property type="match status" value="1"/>
</dbReference>
<dbReference type="AlphaFoldDB" id="A0A0L6JVK2"/>
<dbReference type="OrthoDB" id="9810636at2"/>
<sequence precursor="true">MKKIVFTVLLFVCIALSGCKEQSATQTESSKIQVAVSIVPQAEFVKAVGGDLVDVVTMIPSGKSTENYAPTPQEIEKFSNSSLYFAVGVPTEIANILPKARELNKHLKIIKLNDEVRKAYPEREFYPGSRDPHIWMSPKRVKVMVEIISNELSKIDSKNKSLYEKNAQEYCNKLDELNKQIKESLSNLKNKTFIVYHPALGYFADEYGLRMLSLEEEGKDATAKDFEQKISEAKKQGIKVIFYQAEIDSKQSKAFAEELNGSTEQISPLAPDYIENLRKTADTFVRVLNKQ</sequence>
<feature type="chain" id="PRO_5038816365" evidence="6">
    <location>
        <begin position="18"/>
        <end position="291"/>
    </location>
</feature>
<dbReference type="PANTHER" id="PTHR42953">
    <property type="entry name" value="HIGH-AFFINITY ZINC UPTAKE SYSTEM PROTEIN ZNUA-RELATED"/>
    <property type="match status" value="1"/>
</dbReference>
<evidence type="ECO:0000256" key="1">
    <source>
        <dbReference type="ARBA" id="ARBA00011028"/>
    </source>
</evidence>
<dbReference type="RefSeq" id="WP_036935528.1">
    <property type="nucleotide sequence ID" value="NZ_JQKC01000001.1"/>
</dbReference>
<protein>
    <submittedName>
        <fullName evidence="7">ABC-type metal ion transporter, periplasmic subunit</fullName>
    </submittedName>
</protein>
<dbReference type="PATRIC" id="fig|398512.5.peg.4965"/>
<dbReference type="InterPro" id="IPR050492">
    <property type="entry name" value="Bact_metal-bind_prot9"/>
</dbReference>
<dbReference type="GO" id="GO:0007155">
    <property type="term" value="P:cell adhesion"/>
    <property type="evidence" value="ECO:0007669"/>
    <property type="project" value="InterPro"/>
</dbReference>
<evidence type="ECO:0000313" key="7">
    <source>
        <dbReference type="EMBL" id="KNY29462.1"/>
    </source>
</evidence>
<proteinExistence type="inferred from homology"/>
<keyword evidence="8" id="KW-1185">Reference proteome</keyword>
<dbReference type="InterPro" id="IPR006128">
    <property type="entry name" value="Lipoprotein_PsaA-like"/>
</dbReference>
<dbReference type="InterPro" id="IPR006129">
    <property type="entry name" value="AdhesinB"/>
</dbReference>
<organism evidence="7 8">
    <name type="scientific">Pseudobacteroides cellulosolvens ATCC 35603 = DSM 2933</name>
    <dbReference type="NCBI Taxonomy" id="398512"/>
    <lineage>
        <taxon>Bacteria</taxon>
        <taxon>Bacillati</taxon>
        <taxon>Bacillota</taxon>
        <taxon>Clostridia</taxon>
        <taxon>Eubacteriales</taxon>
        <taxon>Oscillospiraceae</taxon>
        <taxon>Pseudobacteroides</taxon>
    </lineage>
</organism>
<evidence type="ECO:0000256" key="3">
    <source>
        <dbReference type="ARBA" id="ARBA00022729"/>
    </source>
</evidence>
<feature type="coiled-coil region" evidence="5">
    <location>
        <begin position="160"/>
        <end position="191"/>
    </location>
</feature>
<keyword evidence="2 4" id="KW-0813">Transport</keyword>
<evidence type="ECO:0000256" key="2">
    <source>
        <dbReference type="ARBA" id="ARBA00022448"/>
    </source>
</evidence>
<dbReference type="PRINTS" id="PR00691">
    <property type="entry name" value="ADHESINB"/>
</dbReference>
<evidence type="ECO:0000256" key="5">
    <source>
        <dbReference type="SAM" id="Coils"/>
    </source>
</evidence>
<dbReference type="PRINTS" id="PR00690">
    <property type="entry name" value="ADHESNFAMILY"/>
</dbReference>
<dbReference type="Gene3D" id="3.40.50.1980">
    <property type="entry name" value="Nitrogenase molybdenum iron protein domain"/>
    <property type="match status" value="2"/>
</dbReference>
<dbReference type="Proteomes" id="UP000036923">
    <property type="component" value="Unassembled WGS sequence"/>
</dbReference>
<dbReference type="eggNOG" id="COG0803">
    <property type="taxonomic scope" value="Bacteria"/>
</dbReference>
<keyword evidence="5" id="KW-0175">Coiled coil</keyword>
<dbReference type="EMBL" id="LGTC01000001">
    <property type="protein sequence ID" value="KNY29462.1"/>
    <property type="molecule type" value="Genomic_DNA"/>
</dbReference>
<name>A0A0L6JVK2_9FIRM</name>
<comment type="caution">
    <text evidence="7">The sequence shown here is derived from an EMBL/GenBank/DDBJ whole genome shotgun (WGS) entry which is preliminary data.</text>
</comment>
<feature type="signal peptide" evidence="6">
    <location>
        <begin position="1"/>
        <end position="17"/>
    </location>
</feature>
<accession>A0A0L6JVK2</accession>
<evidence type="ECO:0000313" key="8">
    <source>
        <dbReference type="Proteomes" id="UP000036923"/>
    </source>
</evidence>
<dbReference type="GO" id="GO:0030001">
    <property type="term" value="P:metal ion transport"/>
    <property type="evidence" value="ECO:0007669"/>
    <property type="project" value="InterPro"/>
</dbReference>
<reference evidence="8" key="1">
    <citation type="submission" date="2015-07" db="EMBL/GenBank/DDBJ databases">
        <title>Near-Complete Genome Sequence of the Cellulolytic Bacterium Bacteroides (Pseudobacteroides) cellulosolvens ATCC 35603.</title>
        <authorList>
            <person name="Dassa B."/>
            <person name="Utturkar S.M."/>
            <person name="Klingeman D.M."/>
            <person name="Hurt R.A."/>
            <person name="Keller M."/>
            <person name="Xu J."/>
            <person name="Reddy Y.H.K."/>
            <person name="Borovok I."/>
            <person name="Grinberg I.R."/>
            <person name="Lamed R."/>
            <person name="Zhivin O."/>
            <person name="Bayer E.A."/>
            <person name="Brown S.D."/>
        </authorList>
    </citation>
    <scope>NUCLEOTIDE SEQUENCE [LARGE SCALE GENOMIC DNA]</scope>
    <source>
        <strain evidence="8">DSM 2933</strain>
    </source>
</reference>
<dbReference type="PANTHER" id="PTHR42953:SF3">
    <property type="entry name" value="HIGH-AFFINITY ZINC UPTAKE SYSTEM PROTEIN ZNUA"/>
    <property type="match status" value="1"/>
</dbReference>